<gene>
    <name evidence="1" type="ORF">R9X50_00700200</name>
</gene>
<dbReference type="Proteomes" id="UP001303373">
    <property type="component" value="Chromosome 12"/>
</dbReference>
<evidence type="ECO:0000313" key="2">
    <source>
        <dbReference type="Proteomes" id="UP001303373"/>
    </source>
</evidence>
<reference evidence="1 2" key="1">
    <citation type="submission" date="2023-11" db="EMBL/GenBank/DDBJ databases">
        <title>An acidophilic fungus is an integral part of prey digestion in a carnivorous sundew plant.</title>
        <authorList>
            <person name="Tsai I.J."/>
        </authorList>
    </citation>
    <scope>NUCLEOTIDE SEQUENCE [LARGE SCALE GENOMIC DNA]</scope>
    <source>
        <strain evidence="1">169a</strain>
    </source>
</reference>
<dbReference type="EMBL" id="CP138591">
    <property type="protein sequence ID" value="WPH04117.1"/>
    <property type="molecule type" value="Genomic_DNA"/>
</dbReference>
<name>A0AAQ3MAT9_9PEZI</name>
<protein>
    <recommendedName>
        <fullName evidence="3">AA1-like domain-containing protein</fullName>
    </recommendedName>
</protein>
<keyword evidence="2" id="KW-1185">Reference proteome</keyword>
<dbReference type="AlphaFoldDB" id="A0AAQ3MAT9"/>
<accession>A0AAQ3MAT9</accession>
<sequence>MSLGIKVGESTTFHLHHHNHNSAFYRFITIKQPHNLPIQNHNKMRFTIAVSALIGLAAAAPAVTPTKCPVDQGWELSNIIKETSNIAKSLKFNLKDTSKGLEITTKCEAIVVNKTSTPTFEGSYSCGEQSIDFSFDEDTSTIHVHRGYTDPCVGTPDFVQAFGQKVVPFTTLTTSYGSESKASKLYIPVTAMTA</sequence>
<evidence type="ECO:0000313" key="1">
    <source>
        <dbReference type="EMBL" id="WPH04117.1"/>
    </source>
</evidence>
<proteinExistence type="predicted"/>
<organism evidence="1 2">
    <name type="scientific">Acrodontium crateriforme</name>
    <dbReference type="NCBI Taxonomy" id="150365"/>
    <lineage>
        <taxon>Eukaryota</taxon>
        <taxon>Fungi</taxon>
        <taxon>Dikarya</taxon>
        <taxon>Ascomycota</taxon>
        <taxon>Pezizomycotina</taxon>
        <taxon>Dothideomycetes</taxon>
        <taxon>Dothideomycetidae</taxon>
        <taxon>Mycosphaerellales</taxon>
        <taxon>Teratosphaeriaceae</taxon>
        <taxon>Acrodontium</taxon>
    </lineage>
</organism>
<evidence type="ECO:0008006" key="3">
    <source>
        <dbReference type="Google" id="ProtNLM"/>
    </source>
</evidence>